<feature type="transmembrane region" description="Helical" evidence="2">
    <location>
        <begin position="210"/>
        <end position="236"/>
    </location>
</feature>
<comment type="caution">
    <text evidence="3">The sequence shown here is derived from an EMBL/GenBank/DDBJ whole genome shotgun (WGS) entry which is preliminary data.</text>
</comment>
<reference evidence="3" key="1">
    <citation type="submission" date="2021-06" db="EMBL/GenBank/DDBJ databases">
        <authorList>
            <person name="Kallberg Y."/>
            <person name="Tangrot J."/>
            <person name="Rosling A."/>
        </authorList>
    </citation>
    <scope>NUCLEOTIDE SEQUENCE</scope>
    <source>
        <strain evidence="3">CL551</strain>
    </source>
</reference>
<keyword evidence="2" id="KW-1133">Transmembrane helix</keyword>
<feature type="non-terminal residue" evidence="3">
    <location>
        <position position="661"/>
    </location>
</feature>
<feature type="transmembrane region" description="Helical" evidence="2">
    <location>
        <begin position="167"/>
        <end position="190"/>
    </location>
</feature>
<keyword evidence="2" id="KW-0472">Membrane</keyword>
<proteinExistence type="predicted"/>
<evidence type="ECO:0000256" key="1">
    <source>
        <dbReference type="SAM" id="MobiDB-lite"/>
    </source>
</evidence>
<keyword evidence="4" id="KW-1185">Reference proteome</keyword>
<evidence type="ECO:0000313" key="3">
    <source>
        <dbReference type="EMBL" id="CAG8588497.1"/>
    </source>
</evidence>
<feature type="transmembrane region" description="Helical" evidence="2">
    <location>
        <begin position="41"/>
        <end position="59"/>
    </location>
</feature>
<evidence type="ECO:0000313" key="4">
    <source>
        <dbReference type="Proteomes" id="UP000789342"/>
    </source>
</evidence>
<sequence>MSSDSSSTNLRVIKNETMCVCDFRINYKGCDEESILQLSHLVLIPYTVIIMLISLGLMWHRIVVRGEPFFLNPTRERGILRPKPQEVFHIAAIVFNFFQLIHMILVLTNSYPNTVSAEIGQDLSREFGTGLALIYPISMFYSTPNCSSTTESMSEGGPQISKSFNKYLVDVTGFFVLIAPVATMLPLAYLTGHYADRESAYALQLSNIHSFVWIVWVIIFLGSAIFFWYKLMVVIWDEINELKRKGESDGSDVQPRIITLRRAARNLFLVKISLAIVVIIFVIITLSYTIYHKEKTLFNKNINVGYMIIWDFTIPIIFNITQFIFIYNILRSEPEQDSAFMLQDLKSHTSDNSKTNPRFMEKQKQILGASKEGQIAVFEFDEESTMSVGPNSPISSEKRRINNQLQRPSIELQHSLYSNASSVSRRDSYVSNDSSSDGTIDVNQDNGNDGYDAINDGRNAADAEVYYDSRLTNSPRSNSRFHLRGSMQTSISTLSDLSLSPTSSISDELGMVMYPSFLASRGFGSTNHMRRSTLQLHHHKSYESSMGLIIEETSDNRNDNHVVASSSGDMSHNNTAGNSVSNAEGGSKSSNTSSAVNPVALALAKAKSEEDLTNSNETYKATGLYKQRESVSMIDVNEMQDWLKRPVSTIHRIKTIQRLNQ</sequence>
<dbReference type="AlphaFoldDB" id="A0A9N9C1P4"/>
<dbReference type="EMBL" id="CAJVPV010005292">
    <property type="protein sequence ID" value="CAG8588497.1"/>
    <property type="molecule type" value="Genomic_DNA"/>
</dbReference>
<evidence type="ECO:0000256" key="2">
    <source>
        <dbReference type="SAM" id="Phobius"/>
    </source>
</evidence>
<organism evidence="3 4">
    <name type="scientific">Acaulospora morrowiae</name>
    <dbReference type="NCBI Taxonomy" id="94023"/>
    <lineage>
        <taxon>Eukaryota</taxon>
        <taxon>Fungi</taxon>
        <taxon>Fungi incertae sedis</taxon>
        <taxon>Mucoromycota</taxon>
        <taxon>Glomeromycotina</taxon>
        <taxon>Glomeromycetes</taxon>
        <taxon>Diversisporales</taxon>
        <taxon>Acaulosporaceae</taxon>
        <taxon>Acaulospora</taxon>
    </lineage>
</organism>
<dbReference type="OrthoDB" id="2131431at2759"/>
<protein>
    <submittedName>
        <fullName evidence="3">9244_t:CDS:1</fullName>
    </submittedName>
</protein>
<accession>A0A9N9C1P4</accession>
<keyword evidence="2" id="KW-0812">Transmembrane</keyword>
<feature type="transmembrane region" description="Helical" evidence="2">
    <location>
        <begin position="87"/>
        <end position="107"/>
    </location>
</feature>
<feature type="region of interest" description="Disordered" evidence="1">
    <location>
        <begin position="558"/>
        <end position="594"/>
    </location>
</feature>
<name>A0A9N9C1P4_9GLOM</name>
<feature type="region of interest" description="Disordered" evidence="1">
    <location>
        <begin position="423"/>
        <end position="456"/>
    </location>
</feature>
<feature type="compositionally biased region" description="Polar residues" evidence="1">
    <location>
        <begin position="423"/>
        <end position="447"/>
    </location>
</feature>
<feature type="compositionally biased region" description="Polar residues" evidence="1">
    <location>
        <begin position="563"/>
        <end position="594"/>
    </location>
</feature>
<dbReference type="Proteomes" id="UP000789342">
    <property type="component" value="Unassembled WGS sequence"/>
</dbReference>
<gene>
    <name evidence="3" type="ORF">AMORRO_LOCUS7237</name>
</gene>
<feature type="transmembrane region" description="Helical" evidence="2">
    <location>
        <begin position="308"/>
        <end position="330"/>
    </location>
</feature>
<feature type="transmembrane region" description="Helical" evidence="2">
    <location>
        <begin position="268"/>
        <end position="288"/>
    </location>
</feature>